<protein>
    <submittedName>
        <fullName evidence="1">Uncharacterized protein</fullName>
    </submittedName>
</protein>
<dbReference type="AlphaFoldDB" id="A0A8B6H480"/>
<reference evidence="1" key="1">
    <citation type="submission" date="2018-11" db="EMBL/GenBank/DDBJ databases">
        <authorList>
            <person name="Alioto T."/>
            <person name="Alioto T."/>
        </authorList>
    </citation>
    <scope>NUCLEOTIDE SEQUENCE</scope>
</reference>
<organism evidence="1 2">
    <name type="scientific">Mytilus galloprovincialis</name>
    <name type="common">Mediterranean mussel</name>
    <dbReference type="NCBI Taxonomy" id="29158"/>
    <lineage>
        <taxon>Eukaryota</taxon>
        <taxon>Metazoa</taxon>
        <taxon>Spiralia</taxon>
        <taxon>Lophotrochozoa</taxon>
        <taxon>Mollusca</taxon>
        <taxon>Bivalvia</taxon>
        <taxon>Autobranchia</taxon>
        <taxon>Pteriomorphia</taxon>
        <taxon>Mytilida</taxon>
        <taxon>Mytiloidea</taxon>
        <taxon>Mytilidae</taxon>
        <taxon>Mytilinae</taxon>
        <taxon>Mytilus</taxon>
    </lineage>
</organism>
<evidence type="ECO:0000313" key="1">
    <source>
        <dbReference type="EMBL" id="VDI74118.1"/>
    </source>
</evidence>
<comment type="caution">
    <text evidence="1">The sequence shown here is derived from an EMBL/GenBank/DDBJ whole genome shotgun (WGS) entry which is preliminary data.</text>
</comment>
<accession>A0A8B6H480</accession>
<proteinExistence type="predicted"/>
<keyword evidence="2" id="KW-1185">Reference proteome</keyword>
<sequence>MSTDNNNNLQSFKLEAKGRGSILQEARRFISMRSPEKEMKIQAANECICKRKLMGILCRSCGGVFRGRVRQ</sequence>
<dbReference type="EMBL" id="UYJE01009522">
    <property type="protein sequence ID" value="VDI74118.1"/>
    <property type="molecule type" value="Genomic_DNA"/>
</dbReference>
<dbReference type="Proteomes" id="UP000596742">
    <property type="component" value="Unassembled WGS sequence"/>
</dbReference>
<name>A0A8B6H480_MYTGA</name>
<evidence type="ECO:0000313" key="2">
    <source>
        <dbReference type="Proteomes" id="UP000596742"/>
    </source>
</evidence>
<gene>
    <name evidence="1" type="ORF">MGAL_10B057663</name>
</gene>